<dbReference type="OrthoDB" id="9778711at2"/>
<organism evidence="8 9">
    <name type="scientific">Haploplasma axanthum</name>
    <name type="common">Acholeplasma axanthum</name>
    <dbReference type="NCBI Taxonomy" id="29552"/>
    <lineage>
        <taxon>Bacteria</taxon>
        <taxon>Bacillati</taxon>
        <taxon>Mycoplasmatota</taxon>
        <taxon>Mollicutes</taxon>
        <taxon>Acholeplasmatales</taxon>
        <taxon>Acholeplasmataceae</taxon>
        <taxon>Haploplasma</taxon>
    </lineage>
</organism>
<dbReference type="GO" id="GO:0004139">
    <property type="term" value="F:deoxyribose-phosphate aldolase activity"/>
    <property type="evidence" value="ECO:0007669"/>
    <property type="project" value="UniProtKB-UniRule"/>
</dbReference>
<evidence type="ECO:0000313" key="8">
    <source>
        <dbReference type="EMBL" id="VEU80821.1"/>
    </source>
</evidence>
<accession>A0A449BEE3</accession>
<name>A0A449BEE3_HAPAX</name>
<dbReference type="FunFam" id="3.20.20.70:FF:000044">
    <property type="entry name" value="Deoxyribose-phosphate aldolase"/>
    <property type="match status" value="1"/>
</dbReference>
<dbReference type="SUPFAM" id="SSF51569">
    <property type="entry name" value="Aldolase"/>
    <property type="match status" value="1"/>
</dbReference>
<dbReference type="Gene3D" id="3.20.20.70">
    <property type="entry name" value="Aldolase class I"/>
    <property type="match status" value="1"/>
</dbReference>
<dbReference type="CDD" id="cd00959">
    <property type="entry name" value="DeoC"/>
    <property type="match status" value="1"/>
</dbReference>
<dbReference type="EMBL" id="LR215048">
    <property type="protein sequence ID" value="VEU80821.1"/>
    <property type="molecule type" value="Genomic_DNA"/>
</dbReference>
<dbReference type="InterPro" id="IPR013785">
    <property type="entry name" value="Aldolase_TIM"/>
</dbReference>
<evidence type="ECO:0000256" key="1">
    <source>
        <dbReference type="ARBA" id="ARBA00010936"/>
    </source>
</evidence>
<comment type="similarity">
    <text evidence="1 7">Belongs to the DeoC/FbaB aldolase family. DeoC type 1 subfamily.</text>
</comment>
<dbReference type="GO" id="GO:0009264">
    <property type="term" value="P:deoxyribonucleotide catabolic process"/>
    <property type="evidence" value="ECO:0007669"/>
    <property type="project" value="UniProtKB-UniRule"/>
</dbReference>
<comment type="function">
    <text evidence="6 7">Catalyzes a reversible aldol reaction between acetaldehyde and D-glyceraldehyde 3-phosphate to generate 2-deoxy-D-ribose 5-phosphate.</text>
</comment>
<comment type="subcellular location">
    <subcellularLocation>
        <location evidence="7">Cytoplasm</location>
    </subcellularLocation>
</comment>
<keyword evidence="9" id="KW-1185">Reference proteome</keyword>
<protein>
    <recommendedName>
        <fullName evidence="7">Deoxyribose-phosphate aldolase</fullName>
        <shortName evidence="7">DERA</shortName>
        <ecNumber evidence="7">4.1.2.4</ecNumber>
    </recommendedName>
    <alternativeName>
        <fullName evidence="7">2-deoxy-D-ribose 5-phosphate aldolase</fullName>
    </alternativeName>
    <alternativeName>
        <fullName evidence="7">Phosphodeoxyriboaldolase</fullName>
        <shortName evidence="7">Deoxyriboaldolase</shortName>
    </alternativeName>
</protein>
<dbReference type="PIRSF" id="PIRSF001357">
    <property type="entry name" value="DeoC"/>
    <property type="match status" value="1"/>
</dbReference>
<evidence type="ECO:0000256" key="4">
    <source>
        <dbReference type="ARBA" id="ARBA00023270"/>
    </source>
</evidence>
<dbReference type="STRING" id="1278311.GCA_000428705_00201"/>
<dbReference type="InterPro" id="IPR028581">
    <property type="entry name" value="DeoC_typeI"/>
</dbReference>
<dbReference type="InterPro" id="IPR002915">
    <property type="entry name" value="DeoC/FbaB/LacD_aldolase"/>
</dbReference>
<feature type="active site" description="Schiff-base intermediate with acetaldehyde" evidence="7">
    <location>
        <position position="151"/>
    </location>
</feature>
<dbReference type="Pfam" id="PF01791">
    <property type="entry name" value="DeoC"/>
    <property type="match status" value="1"/>
</dbReference>
<evidence type="ECO:0000313" key="9">
    <source>
        <dbReference type="Proteomes" id="UP000289841"/>
    </source>
</evidence>
<dbReference type="SMART" id="SM01133">
    <property type="entry name" value="DeoC"/>
    <property type="match status" value="1"/>
</dbReference>
<dbReference type="KEGG" id="aaxa:NCTC10138_01207"/>
<dbReference type="PANTHER" id="PTHR10889:SF1">
    <property type="entry name" value="DEOXYRIBOSE-PHOSPHATE ALDOLASE"/>
    <property type="match status" value="1"/>
</dbReference>
<comment type="catalytic activity">
    <reaction evidence="5 7">
        <text>2-deoxy-D-ribose 5-phosphate = D-glyceraldehyde 3-phosphate + acetaldehyde</text>
        <dbReference type="Rhea" id="RHEA:12821"/>
        <dbReference type="ChEBI" id="CHEBI:15343"/>
        <dbReference type="ChEBI" id="CHEBI:59776"/>
        <dbReference type="ChEBI" id="CHEBI:62877"/>
        <dbReference type="EC" id="4.1.2.4"/>
    </reaction>
</comment>
<dbReference type="HAMAP" id="MF_00114">
    <property type="entry name" value="DeoC_type1"/>
    <property type="match status" value="1"/>
</dbReference>
<dbReference type="NCBIfam" id="TIGR00126">
    <property type="entry name" value="deoC"/>
    <property type="match status" value="1"/>
</dbReference>
<evidence type="ECO:0000256" key="5">
    <source>
        <dbReference type="ARBA" id="ARBA00048791"/>
    </source>
</evidence>
<keyword evidence="4 7" id="KW-0704">Schiff base</keyword>
<feature type="active site" description="Proton donor/acceptor" evidence="7">
    <location>
        <position position="180"/>
    </location>
</feature>
<sequence>MQLNKYIDHTKLGANVSKEQIDKLIKEAKEYNFKSVCVNPIWVAYAKEQLKGTDVLVCTVIGFPHGTHTPIIKTQETLDAVINGADEIDVVINVTALKQGNYETILDELEGVVIAAGGRTVKVIIETCYLTKEEIIKASELTVEAGADFVKTSTGFGTGGAKVEDVKLMKETVGKDAEVKASGGVRTYEDAMAMIEAGATRIGTSNGVDIVLKKEKKNDTNTTYWVERQRFNC</sequence>
<dbReference type="EC" id="4.1.2.4" evidence="7"/>
<dbReference type="GO" id="GO:0016052">
    <property type="term" value="P:carbohydrate catabolic process"/>
    <property type="evidence" value="ECO:0007669"/>
    <property type="project" value="TreeGrafter"/>
</dbReference>
<dbReference type="InterPro" id="IPR011343">
    <property type="entry name" value="DeoC"/>
</dbReference>
<dbReference type="PANTHER" id="PTHR10889">
    <property type="entry name" value="DEOXYRIBOSE-PHOSPHATE ALDOLASE"/>
    <property type="match status" value="1"/>
</dbReference>
<evidence type="ECO:0000256" key="7">
    <source>
        <dbReference type="HAMAP-Rule" id="MF_00114"/>
    </source>
</evidence>
<dbReference type="GO" id="GO:0005737">
    <property type="term" value="C:cytoplasm"/>
    <property type="evidence" value="ECO:0007669"/>
    <property type="project" value="UniProtKB-SubCell"/>
</dbReference>
<comment type="pathway">
    <text evidence="7">Carbohydrate degradation; 2-deoxy-D-ribose 1-phosphate degradation; D-glyceraldehyde 3-phosphate and acetaldehyde from 2-deoxy-alpha-D-ribose 1-phosphate: step 2/2.</text>
</comment>
<evidence type="ECO:0000256" key="6">
    <source>
        <dbReference type="ARBA" id="ARBA00056337"/>
    </source>
</evidence>
<gene>
    <name evidence="7 8" type="primary">deoC</name>
    <name evidence="8" type="ORF">NCTC10138_01207</name>
</gene>
<keyword evidence="3 7" id="KW-0456">Lyase</keyword>
<dbReference type="GO" id="GO:0006018">
    <property type="term" value="P:2-deoxyribose 1-phosphate catabolic process"/>
    <property type="evidence" value="ECO:0007669"/>
    <property type="project" value="UniProtKB-UniRule"/>
</dbReference>
<feature type="active site" description="Proton donor/acceptor" evidence="7">
    <location>
        <position position="89"/>
    </location>
</feature>
<evidence type="ECO:0000256" key="2">
    <source>
        <dbReference type="ARBA" id="ARBA00022490"/>
    </source>
</evidence>
<dbReference type="AlphaFoldDB" id="A0A449BEE3"/>
<keyword evidence="2 7" id="KW-0963">Cytoplasm</keyword>
<dbReference type="UniPathway" id="UPA00002">
    <property type="reaction ID" value="UER00468"/>
</dbReference>
<evidence type="ECO:0000256" key="3">
    <source>
        <dbReference type="ARBA" id="ARBA00023239"/>
    </source>
</evidence>
<proteinExistence type="inferred from homology"/>
<reference evidence="8 9" key="1">
    <citation type="submission" date="2019-01" db="EMBL/GenBank/DDBJ databases">
        <authorList>
            <consortium name="Pathogen Informatics"/>
        </authorList>
    </citation>
    <scope>NUCLEOTIDE SEQUENCE [LARGE SCALE GENOMIC DNA]</scope>
    <source>
        <strain evidence="8 9">NCTC10138</strain>
    </source>
</reference>
<dbReference type="Proteomes" id="UP000289841">
    <property type="component" value="Chromosome"/>
</dbReference>